<feature type="transmembrane region" description="Helical" evidence="1">
    <location>
        <begin position="6"/>
        <end position="25"/>
    </location>
</feature>
<dbReference type="Proteomes" id="UP001501323">
    <property type="component" value="Unassembled WGS sequence"/>
</dbReference>
<sequence length="111" mass="12007">MRDVEDVFTFIAIGAFATIFLWIVVRAIKHGGLKAAFFGASVKRTVGEISPDYSTLGRNTIRVHALDGSKASCAVAIELVSKTFTSYSMTPITLSREDARRLAVLLEQAAA</sequence>
<keyword evidence="1" id="KW-0812">Transmembrane</keyword>
<proteinExistence type="predicted"/>
<gene>
    <name evidence="2" type="ORF">GCM10023332_11530</name>
</gene>
<keyword evidence="3" id="KW-1185">Reference proteome</keyword>
<evidence type="ECO:0000313" key="2">
    <source>
        <dbReference type="EMBL" id="GAA4861298.1"/>
    </source>
</evidence>
<dbReference type="RefSeq" id="WP_345294578.1">
    <property type="nucleotide sequence ID" value="NZ_BAABJY010000002.1"/>
</dbReference>
<keyword evidence="1" id="KW-0472">Membrane</keyword>
<evidence type="ECO:0000256" key="1">
    <source>
        <dbReference type="SAM" id="Phobius"/>
    </source>
</evidence>
<evidence type="ECO:0008006" key="4">
    <source>
        <dbReference type="Google" id="ProtNLM"/>
    </source>
</evidence>
<evidence type="ECO:0000313" key="3">
    <source>
        <dbReference type="Proteomes" id="UP001501323"/>
    </source>
</evidence>
<dbReference type="EMBL" id="BAABJY010000002">
    <property type="protein sequence ID" value="GAA4861298.1"/>
    <property type="molecule type" value="Genomic_DNA"/>
</dbReference>
<name>A0ABP9DXS3_9GAMM</name>
<organism evidence="2 3">
    <name type="scientific">Luteimonas vadosa</name>
    <dbReference type="NCBI Taxonomy" id="1165507"/>
    <lineage>
        <taxon>Bacteria</taxon>
        <taxon>Pseudomonadati</taxon>
        <taxon>Pseudomonadota</taxon>
        <taxon>Gammaproteobacteria</taxon>
        <taxon>Lysobacterales</taxon>
        <taxon>Lysobacteraceae</taxon>
        <taxon>Luteimonas</taxon>
    </lineage>
</organism>
<reference evidence="3" key="1">
    <citation type="journal article" date="2019" name="Int. J. Syst. Evol. Microbiol.">
        <title>The Global Catalogue of Microorganisms (GCM) 10K type strain sequencing project: providing services to taxonomists for standard genome sequencing and annotation.</title>
        <authorList>
            <consortium name="The Broad Institute Genomics Platform"/>
            <consortium name="The Broad Institute Genome Sequencing Center for Infectious Disease"/>
            <person name="Wu L."/>
            <person name="Ma J."/>
        </authorList>
    </citation>
    <scope>NUCLEOTIDE SEQUENCE [LARGE SCALE GENOMIC DNA]</scope>
    <source>
        <strain evidence="3">JCM 18392</strain>
    </source>
</reference>
<protein>
    <recommendedName>
        <fullName evidence="4">DUF3592 domain-containing protein</fullName>
    </recommendedName>
</protein>
<comment type="caution">
    <text evidence="2">The sequence shown here is derived from an EMBL/GenBank/DDBJ whole genome shotgun (WGS) entry which is preliminary data.</text>
</comment>
<accession>A0ABP9DXS3</accession>
<keyword evidence="1" id="KW-1133">Transmembrane helix</keyword>